<evidence type="ECO:0000256" key="1">
    <source>
        <dbReference type="ARBA" id="ARBA00001974"/>
    </source>
</evidence>
<dbReference type="SUPFAM" id="SSF54373">
    <property type="entry name" value="FAD-linked reductases, C-terminal domain"/>
    <property type="match status" value="1"/>
</dbReference>
<protein>
    <recommendedName>
        <fullName evidence="7">D-amino-acid oxidase</fullName>
        <ecNumber evidence="6">1.4.3.3</ecNumber>
    </recommendedName>
</protein>
<dbReference type="InterPro" id="IPR023209">
    <property type="entry name" value="DAO"/>
</dbReference>
<evidence type="ECO:0000256" key="4">
    <source>
        <dbReference type="ARBA" id="ARBA00022827"/>
    </source>
</evidence>
<dbReference type="PANTHER" id="PTHR11530:SF11">
    <property type="entry name" value="D-ASPARTATE OXIDASE"/>
    <property type="match status" value="1"/>
</dbReference>
<keyword evidence="11" id="KW-1185">Reference proteome</keyword>
<feature type="domain" description="FAD dependent oxidoreductase" evidence="9">
    <location>
        <begin position="7"/>
        <end position="315"/>
    </location>
</feature>
<evidence type="ECO:0000313" key="10">
    <source>
        <dbReference type="EMBL" id="MDQ7903494.1"/>
    </source>
</evidence>
<dbReference type="Pfam" id="PF01266">
    <property type="entry name" value="DAO"/>
    <property type="match status" value="1"/>
</dbReference>
<evidence type="ECO:0000256" key="3">
    <source>
        <dbReference type="ARBA" id="ARBA00022630"/>
    </source>
</evidence>
<dbReference type="PIRSF" id="PIRSF000189">
    <property type="entry name" value="D-aa_oxidase"/>
    <property type="match status" value="1"/>
</dbReference>
<evidence type="ECO:0000256" key="2">
    <source>
        <dbReference type="ARBA" id="ARBA00006730"/>
    </source>
</evidence>
<gene>
    <name evidence="10" type="ORF">RB614_03070</name>
</gene>
<dbReference type="Gene3D" id="3.40.50.720">
    <property type="entry name" value="NAD(P)-binding Rossmann-like Domain"/>
    <property type="match status" value="1"/>
</dbReference>
<comment type="similarity">
    <text evidence="2">Belongs to the DAMOX/DASOX family.</text>
</comment>
<name>A0ABU0Z8Y3_9ACTN</name>
<keyword evidence="5 10" id="KW-0560">Oxidoreductase</keyword>
<evidence type="ECO:0000256" key="8">
    <source>
        <dbReference type="ARBA" id="ARBA00049547"/>
    </source>
</evidence>
<accession>A0ABU0Z8Y3</accession>
<dbReference type="GO" id="GO:0016491">
    <property type="term" value="F:oxidoreductase activity"/>
    <property type="evidence" value="ECO:0007669"/>
    <property type="project" value="UniProtKB-KW"/>
</dbReference>
<dbReference type="Proteomes" id="UP001230908">
    <property type="component" value="Unassembled WGS sequence"/>
</dbReference>
<evidence type="ECO:0000313" key="11">
    <source>
        <dbReference type="Proteomes" id="UP001230908"/>
    </source>
</evidence>
<dbReference type="PROSITE" id="PS00677">
    <property type="entry name" value="DAO"/>
    <property type="match status" value="1"/>
</dbReference>
<sequence length="321" mass="34473">MRTDDLDVLVIGAGVSGLTTAICLAEAGLRVRIWAADPLEATTSFAGGAMWGPYLVEPLDRVRVWSRTTLEELRALARQPGTSVRLVPGIEASRTPVSPPEWADQLDGFRMCQDGELPKGFATGWRFVAPLVDMPTYLAYLRQRLTSASVVIDNRRIETLDEAAAASPVVVNCAGIGARDLVPDTALTPVRGQLVVVENPGITEFFSEDTGMSEELLHIYPHGDAVVLGGLATPDDWNVQPDPEVAAAIVARCADVDPRLRDVEVLGHRVGLRPTRPRVRLETTVVNGTTVIHNYGHGGAGVTLSWGCAKDVTDMVAIVLP</sequence>
<dbReference type="Gene3D" id="3.30.9.10">
    <property type="entry name" value="D-Amino Acid Oxidase, subunit A, domain 2"/>
    <property type="match status" value="1"/>
</dbReference>
<keyword evidence="4" id="KW-0274">FAD</keyword>
<dbReference type="PANTHER" id="PTHR11530">
    <property type="entry name" value="D-AMINO ACID OXIDASE"/>
    <property type="match status" value="1"/>
</dbReference>
<comment type="cofactor">
    <cofactor evidence="1">
        <name>FAD</name>
        <dbReference type="ChEBI" id="CHEBI:57692"/>
    </cofactor>
</comment>
<evidence type="ECO:0000259" key="9">
    <source>
        <dbReference type="Pfam" id="PF01266"/>
    </source>
</evidence>
<evidence type="ECO:0000256" key="7">
    <source>
        <dbReference type="ARBA" id="ARBA00039751"/>
    </source>
</evidence>
<proteinExistence type="inferred from homology"/>
<keyword evidence="3" id="KW-0285">Flavoprotein</keyword>
<comment type="caution">
    <text evidence="10">The sequence shown here is derived from an EMBL/GenBank/DDBJ whole genome shotgun (WGS) entry which is preliminary data.</text>
</comment>
<dbReference type="RefSeq" id="WP_308710761.1">
    <property type="nucleotide sequence ID" value="NZ_JAVHUY010000002.1"/>
</dbReference>
<dbReference type="EMBL" id="JAVHUY010000002">
    <property type="protein sequence ID" value="MDQ7903494.1"/>
    <property type="molecule type" value="Genomic_DNA"/>
</dbReference>
<dbReference type="EC" id="1.4.3.3" evidence="6"/>
<organism evidence="10 11">
    <name type="scientific">Phytohabitans maris</name>
    <dbReference type="NCBI Taxonomy" id="3071409"/>
    <lineage>
        <taxon>Bacteria</taxon>
        <taxon>Bacillati</taxon>
        <taxon>Actinomycetota</taxon>
        <taxon>Actinomycetes</taxon>
        <taxon>Micromonosporales</taxon>
        <taxon>Micromonosporaceae</taxon>
    </lineage>
</organism>
<dbReference type="SUPFAM" id="SSF51971">
    <property type="entry name" value="Nucleotide-binding domain"/>
    <property type="match status" value="1"/>
</dbReference>
<dbReference type="InterPro" id="IPR006181">
    <property type="entry name" value="D-amino_acid_oxidase_CS"/>
</dbReference>
<dbReference type="InterPro" id="IPR006076">
    <property type="entry name" value="FAD-dep_OxRdtase"/>
</dbReference>
<evidence type="ECO:0000256" key="6">
    <source>
        <dbReference type="ARBA" id="ARBA00039101"/>
    </source>
</evidence>
<reference evidence="10 11" key="1">
    <citation type="submission" date="2023-08" db="EMBL/GenBank/DDBJ databases">
        <title>Phytohabitans sansha sp. nov., isolated from marine sediment.</title>
        <authorList>
            <person name="Zhao Y."/>
            <person name="Yi K."/>
        </authorList>
    </citation>
    <scope>NUCLEOTIDE SEQUENCE [LARGE SCALE GENOMIC DNA]</scope>
    <source>
        <strain evidence="10 11">ZYX-F-186</strain>
    </source>
</reference>
<comment type="catalytic activity">
    <reaction evidence="8">
        <text>a D-alpha-amino acid + O2 + H2O = a 2-oxocarboxylate + H2O2 + NH4(+)</text>
        <dbReference type="Rhea" id="RHEA:21816"/>
        <dbReference type="ChEBI" id="CHEBI:15377"/>
        <dbReference type="ChEBI" id="CHEBI:15379"/>
        <dbReference type="ChEBI" id="CHEBI:16240"/>
        <dbReference type="ChEBI" id="CHEBI:28938"/>
        <dbReference type="ChEBI" id="CHEBI:35179"/>
        <dbReference type="ChEBI" id="CHEBI:59871"/>
        <dbReference type="EC" id="1.4.3.3"/>
    </reaction>
    <physiologicalReaction direction="left-to-right" evidence="8">
        <dbReference type="Rhea" id="RHEA:21817"/>
    </physiologicalReaction>
</comment>
<evidence type="ECO:0000256" key="5">
    <source>
        <dbReference type="ARBA" id="ARBA00023002"/>
    </source>
</evidence>